<feature type="compositionally biased region" description="Low complexity" evidence="1">
    <location>
        <begin position="395"/>
        <end position="407"/>
    </location>
</feature>
<keyword evidence="3" id="KW-1185">Reference proteome</keyword>
<gene>
    <name evidence="2" type="ORF">JOF53_006544</name>
</gene>
<feature type="compositionally biased region" description="Polar residues" evidence="1">
    <location>
        <begin position="411"/>
        <end position="425"/>
    </location>
</feature>
<protein>
    <recommendedName>
        <fullName evidence="4">ATP-binding protein</fullName>
    </recommendedName>
</protein>
<evidence type="ECO:0000256" key="1">
    <source>
        <dbReference type="SAM" id="MobiDB-lite"/>
    </source>
</evidence>
<feature type="compositionally biased region" description="Low complexity" evidence="1">
    <location>
        <begin position="590"/>
        <end position="601"/>
    </location>
</feature>
<accession>A0ABS5AMQ3</accession>
<dbReference type="SUPFAM" id="SSF52540">
    <property type="entry name" value="P-loop containing nucleoside triphosphate hydrolases"/>
    <property type="match status" value="1"/>
</dbReference>
<feature type="compositionally biased region" description="Polar residues" evidence="1">
    <location>
        <begin position="335"/>
        <end position="355"/>
    </location>
</feature>
<dbReference type="Gene3D" id="3.40.50.300">
    <property type="entry name" value="P-loop containing nucleotide triphosphate hydrolases"/>
    <property type="match status" value="1"/>
</dbReference>
<dbReference type="EMBL" id="JAGIOO010000001">
    <property type="protein sequence ID" value="MBP2477672.1"/>
    <property type="molecule type" value="Genomic_DNA"/>
</dbReference>
<evidence type="ECO:0008006" key="4">
    <source>
        <dbReference type="Google" id="ProtNLM"/>
    </source>
</evidence>
<proteinExistence type="predicted"/>
<reference evidence="2 3" key="1">
    <citation type="submission" date="2021-03" db="EMBL/GenBank/DDBJ databases">
        <title>Sequencing the genomes of 1000 actinobacteria strains.</title>
        <authorList>
            <person name="Klenk H.-P."/>
        </authorList>
    </citation>
    <scope>NUCLEOTIDE SEQUENCE [LARGE SCALE GENOMIC DNA]</scope>
    <source>
        <strain evidence="2 3">DSM 44580</strain>
    </source>
</reference>
<feature type="compositionally biased region" description="Low complexity" evidence="1">
    <location>
        <begin position="356"/>
        <end position="380"/>
    </location>
</feature>
<evidence type="ECO:0000313" key="2">
    <source>
        <dbReference type="EMBL" id="MBP2477672.1"/>
    </source>
</evidence>
<feature type="region of interest" description="Disordered" evidence="1">
    <location>
        <begin position="279"/>
        <end position="505"/>
    </location>
</feature>
<organism evidence="2 3">
    <name type="scientific">Crossiella equi</name>
    <dbReference type="NCBI Taxonomy" id="130796"/>
    <lineage>
        <taxon>Bacteria</taxon>
        <taxon>Bacillati</taxon>
        <taxon>Actinomycetota</taxon>
        <taxon>Actinomycetes</taxon>
        <taxon>Pseudonocardiales</taxon>
        <taxon>Pseudonocardiaceae</taxon>
        <taxon>Crossiella</taxon>
    </lineage>
</organism>
<dbReference type="RefSeq" id="WP_158103380.1">
    <property type="nucleotide sequence ID" value="NZ_JAGIOO010000001.1"/>
</dbReference>
<sequence>MPSATRTVEAEPLAEFADLEVAAASLVPHPQRAEEIQYLDYRLRVRDHGEQAWRPLNKAVRLLRITRMPVEVGVRRRSSEYDDQRDLVRALWMQSISYVCVLADTGPAGLGVLHLMGVQGVGDTVEEARAQADRHYAALSAQLTGTYPQIRFRGLHAPEAQWVLGAQQQWSHVLPIRGIPMPRRDAGQDLRGPVTSTTPATPEIEEGVEELIRGMLGGRGYLLVLMANPVSLGQITDRLAAAAEQLSIVASQVHGQRSISAGVGMPMMFSTATGDSTGTGHSFGVNDGSTDSDTTTRGSSATVTDGTSQSLTTTTGQTRTDGIGTTDTHGTQQGWSHNQGLTGGASSTDGTSRQDSSGISHGASTGTTTSDAASLTSGSGHTVQGSHGTSGGVSAGTSDTTSLGTSDTRGENFSRSVSGSENRGTSWSENSSRSASSGMSVGHGESSGRSLGGSLGVTIGTQSGSSDHVAYQAQHGASSGTSLGGNQGYSVTEGEAEGRSSSQGITASHAAGINHSANRGWNTGYSEAVNQQSSGTIGRTQGSTNGLSLTGTESTSLGATNSTGTNRGWSEGLVENSGLQQSTAASRTHSVAQQESVSQQSGRSQSLAQGVTDGVGRTLGETYGRSDALSTSAARNSQIGGSLSFVPTLGLGASRQTLDAMADQVTKLLTAQVNRLSLGHEEGMWLSQGYMLVPDADTAAAAAGLLTSSFWAPGEKIPVVQPFCVAAHLDDEQAAHLVEHARAFSPCVHADLRPEVMEPYYYATALLSHEVAVLTTPPRIDVPGITAAAAMKLPVLAFPQTGPTEIHLGQVVDTQRAVVSDVPFGLVVNDGHNGLLHPLVTGSTGRGKTETGIRLAHEWLHTTQTLRAIDPDTGLPAGRQVPRGVLALDRKADWRRLRSSFAPGEQDRFRFYDLSRERPPGYQAPPGVPDPYLRYNLLRIPPGVAANTYRDAVCDTMAKVGQLGLRGRGILWQALDALWSTPRPDPERGDSATVYQRPQLSRFVGMADMADWIDSHLEAISRRSTTSKDLVTGYNVVQNRLQQFRRTVFGAKIFLPDPVGSTVSETLEISELVGRGDCVVLEAAHLDAQMGAFTLGVIFTAVFAYARDNPGRLSETMVVLEEANDYLPHERSTDVSGVTQTVFDQCLSMGRSLRLSLMLLVQSPETLSQQAINCVGFLAVHSADSPDAKQRIMAKLGKDGRYDHRDINQFLSEIITGWALVKRRPTRDWIDGSPVLVAVDAVDFPLPLDAELGLLG</sequence>
<dbReference type="InterPro" id="IPR027417">
    <property type="entry name" value="P-loop_NTPase"/>
</dbReference>
<feature type="region of interest" description="Disordered" evidence="1">
    <location>
        <begin position="529"/>
        <end position="611"/>
    </location>
</feature>
<feature type="compositionally biased region" description="Polar residues" evidence="1">
    <location>
        <begin position="529"/>
        <end position="568"/>
    </location>
</feature>
<feature type="compositionally biased region" description="Polar residues" evidence="1">
    <location>
        <begin position="577"/>
        <end position="589"/>
    </location>
</feature>
<evidence type="ECO:0000313" key="3">
    <source>
        <dbReference type="Proteomes" id="UP001519363"/>
    </source>
</evidence>
<dbReference type="Proteomes" id="UP001519363">
    <property type="component" value="Unassembled WGS sequence"/>
</dbReference>
<feature type="compositionally biased region" description="Low complexity" evidence="1">
    <location>
        <begin position="426"/>
        <end position="449"/>
    </location>
</feature>
<name>A0ABS5AMQ3_9PSEU</name>
<feature type="compositionally biased region" description="Low complexity" evidence="1">
    <location>
        <begin position="287"/>
        <end position="334"/>
    </location>
</feature>
<comment type="caution">
    <text evidence="2">The sequence shown here is derived from an EMBL/GenBank/DDBJ whole genome shotgun (WGS) entry which is preliminary data.</text>
</comment>
<dbReference type="NCBIfam" id="NF033849">
    <property type="entry name" value="ser_rich_anae_1"/>
    <property type="match status" value="1"/>
</dbReference>